<dbReference type="Pfam" id="PF00251">
    <property type="entry name" value="Glyco_hydro_32N"/>
    <property type="match status" value="2"/>
</dbReference>
<dbReference type="InterPro" id="IPR018053">
    <property type="entry name" value="Glyco_hydro_32_AS"/>
</dbReference>
<dbReference type="FunCoup" id="A0A2V0P812">
    <property type="interactions" value="407"/>
</dbReference>
<dbReference type="SMART" id="SM00640">
    <property type="entry name" value="Glyco_32"/>
    <property type="match status" value="1"/>
</dbReference>
<feature type="compositionally biased region" description="Low complexity" evidence="4">
    <location>
        <begin position="833"/>
        <end position="853"/>
    </location>
</feature>
<evidence type="ECO:0000256" key="2">
    <source>
        <dbReference type="ARBA" id="ARBA00022801"/>
    </source>
</evidence>
<feature type="compositionally biased region" description="Gly residues" evidence="4">
    <location>
        <begin position="398"/>
        <end position="407"/>
    </location>
</feature>
<evidence type="ECO:0000256" key="4">
    <source>
        <dbReference type="SAM" id="MobiDB-lite"/>
    </source>
</evidence>
<reference evidence="7 8" key="1">
    <citation type="journal article" date="2018" name="Sci. Rep.">
        <title>Raphidocelis subcapitata (=Pseudokirchneriella subcapitata) provides an insight into genome evolution and environmental adaptations in the Sphaeropleales.</title>
        <authorList>
            <person name="Suzuki S."/>
            <person name="Yamaguchi H."/>
            <person name="Nakajima N."/>
            <person name="Kawachi M."/>
        </authorList>
    </citation>
    <scope>NUCLEOTIDE SEQUENCE [LARGE SCALE GENOMIC DNA]</scope>
    <source>
        <strain evidence="7 8">NIES-35</strain>
    </source>
</reference>
<feature type="domain" description="Glycosyl hydrolase family 32 C-terminal" evidence="6">
    <location>
        <begin position="663"/>
        <end position="707"/>
    </location>
</feature>
<evidence type="ECO:0000256" key="1">
    <source>
        <dbReference type="ARBA" id="ARBA00009902"/>
    </source>
</evidence>
<dbReference type="CDD" id="cd08996">
    <property type="entry name" value="GH32_FFase"/>
    <property type="match status" value="1"/>
</dbReference>
<feature type="region of interest" description="Disordered" evidence="4">
    <location>
        <begin position="807"/>
        <end position="908"/>
    </location>
</feature>
<comment type="caution">
    <text evidence="7">The sequence shown here is derived from an EMBL/GenBank/DDBJ whole genome shotgun (WGS) entry which is preliminary data.</text>
</comment>
<keyword evidence="8" id="KW-1185">Reference proteome</keyword>
<keyword evidence="2" id="KW-0378">Hydrolase</keyword>
<dbReference type="PANTHER" id="PTHR31953">
    <property type="entry name" value="BETA-FRUCTOFURANOSIDASE, INSOLUBLE ISOENZYME CWINV1-RELATED"/>
    <property type="match status" value="1"/>
</dbReference>
<evidence type="ECO:0000259" key="5">
    <source>
        <dbReference type="Pfam" id="PF00251"/>
    </source>
</evidence>
<dbReference type="Gene3D" id="2.115.10.20">
    <property type="entry name" value="Glycosyl hydrolase domain, family 43"/>
    <property type="match status" value="1"/>
</dbReference>
<dbReference type="EMBL" id="BDRX01000069">
    <property type="protein sequence ID" value="GBF95699.1"/>
    <property type="molecule type" value="Genomic_DNA"/>
</dbReference>
<keyword evidence="3" id="KW-0326">Glycosidase</keyword>
<comment type="similarity">
    <text evidence="1">Belongs to the glycosyl hydrolase 32 family.</text>
</comment>
<dbReference type="SUPFAM" id="SSF75005">
    <property type="entry name" value="Arabinanase/levansucrase/invertase"/>
    <property type="match status" value="1"/>
</dbReference>
<dbReference type="InterPro" id="IPR013189">
    <property type="entry name" value="Glyco_hydro_32_C"/>
</dbReference>
<dbReference type="OrthoDB" id="202537at2759"/>
<gene>
    <name evidence="7" type="ORF">Rsub_08681</name>
</gene>
<feature type="domain" description="Glycosyl hydrolase family 32 N-terminal" evidence="5">
    <location>
        <begin position="14"/>
        <end position="146"/>
    </location>
</feature>
<dbReference type="InParanoid" id="A0A2V0P812"/>
<evidence type="ECO:0000259" key="6">
    <source>
        <dbReference type="Pfam" id="PF08244"/>
    </source>
</evidence>
<dbReference type="InterPro" id="IPR001362">
    <property type="entry name" value="Glyco_hydro_32"/>
</dbReference>
<evidence type="ECO:0000313" key="8">
    <source>
        <dbReference type="Proteomes" id="UP000247498"/>
    </source>
</evidence>
<dbReference type="GO" id="GO:0005975">
    <property type="term" value="P:carbohydrate metabolic process"/>
    <property type="evidence" value="ECO:0007669"/>
    <property type="project" value="InterPro"/>
</dbReference>
<feature type="compositionally biased region" description="Pro residues" evidence="4">
    <location>
        <begin position="854"/>
        <end position="878"/>
    </location>
</feature>
<organism evidence="7 8">
    <name type="scientific">Raphidocelis subcapitata</name>
    <dbReference type="NCBI Taxonomy" id="307507"/>
    <lineage>
        <taxon>Eukaryota</taxon>
        <taxon>Viridiplantae</taxon>
        <taxon>Chlorophyta</taxon>
        <taxon>core chlorophytes</taxon>
        <taxon>Chlorophyceae</taxon>
        <taxon>CS clade</taxon>
        <taxon>Sphaeropleales</taxon>
        <taxon>Selenastraceae</taxon>
        <taxon>Raphidocelis</taxon>
    </lineage>
</organism>
<dbReference type="AlphaFoldDB" id="A0A2V0P812"/>
<dbReference type="InterPro" id="IPR023296">
    <property type="entry name" value="Glyco_hydro_beta-prop_sf"/>
</dbReference>
<dbReference type="Pfam" id="PF08244">
    <property type="entry name" value="Glyco_hydro_32C"/>
    <property type="match status" value="1"/>
</dbReference>
<dbReference type="Gene3D" id="2.60.120.560">
    <property type="entry name" value="Exo-inulinase, domain 1"/>
    <property type="match status" value="1"/>
</dbReference>
<evidence type="ECO:0000313" key="7">
    <source>
        <dbReference type="EMBL" id="GBF95699.1"/>
    </source>
</evidence>
<name>A0A2V0P812_9CHLO</name>
<dbReference type="InterPro" id="IPR050551">
    <property type="entry name" value="Fructan_Metab_Enzymes"/>
</dbReference>
<dbReference type="GO" id="GO:0004553">
    <property type="term" value="F:hydrolase activity, hydrolyzing O-glycosyl compounds"/>
    <property type="evidence" value="ECO:0007669"/>
    <property type="project" value="InterPro"/>
</dbReference>
<sequence length="947" mass="94737">MEGAPNASRGASYHMRPPSGWINDPNGPLLYKGAYHLFYQHVPGSATWNWGLCWGHAVSRDLVTWRHLPVALAPTAGSLDQDGCFSGCAVIDENGEPAILYTGVVRKPPGSFGPDVSPQYEFQLIARPKDPSDPDLTEWITEPFSPFLPAPAYTGRAGRAAIPPAAIAARDPSALGASAGLTGWRDPFVVATPGAGAAAAAGGDPNFYAIVGAGRRGEAGTALLYRSRSIHTGWEYCRELCSDPGCRMFECPLLLPLPPLPPRLGGGAAGAEPGALGPQEGGGAQPHLFCYSADYCANGSEYHIGGFSPSGAGGGAFDLAAAGAPEQMDLGDIFYAPNVLKDKQGRAVLWAWMQERDRPAGAHDHACCLSAPRCLWLAPADGAVGDGDARDSAAACGDAGGSNGDGGAASDCAGAGAEPANGTTSGADGGSPPHHGAPPAAPRLRLHQEPLPELSELRRRGARSRWAWRRDGAAAAAPAFAAAGAAPQAAPGRGGADGAEAASAAAAAVLAAPPPAQIAPQQITSMQIAPGLRTSHADVELEFERAPGGGGFAVVLAPLAAGGEGAAVAFDFDSGTLQVVHSTDPAVVLAAARAPLPRPRRLCGFPGEGEAPAPAAADEPAAALAGRDVDAAAAAAGAAAAPAAAAAAAATGAQQPAPRRCGGPLRWLPRGAASLRLRLLLDHSLLEVFTSTGEALSTRVYRGDAPPSPPGAAQTGGVQLLSWGAAGGGLAAAAAGGGLAAAAAWEMESMWCAADREAAGEAAGAAAASRAAAPADASPAAGGGGGGGGVWDGCGALRELVERHMQETEAAAGGNAPPEARARAHADAHACEAHAPPAAARAPPSPASAARRAPAPPPAAAAPRPPPPAPPLRPPRPLRLPHARAPSPLPSPSRWPTGLAAAPRAASEPWCCRDDCCEEREGPCGCGSASPRLPSPRVGGRDAWGDA</sequence>
<feature type="domain" description="Glycosyl hydrolase family 32 N-terminal" evidence="5">
    <location>
        <begin position="204"/>
        <end position="378"/>
    </location>
</feature>
<protein>
    <submittedName>
        <fullName evidence="7">Arabinanase levansucrase invertase</fullName>
    </submittedName>
</protein>
<feature type="compositionally biased region" description="Basic and acidic residues" evidence="4">
    <location>
        <begin position="820"/>
        <end position="832"/>
    </location>
</feature>
<feature type="compositionally biased region" description="Low complexity" evidence="4">
    <location>
        <begin position="408"/>
        <end position="417"/>
    </location>
</feature>
<dbReference type="PROSITE" id="PS00609">
    <property type="entry name" value="GLYCOSYL_HYDROL_F32"/>
    <property type="match status" value="1"/>
</dbReference>
<dbReference type="Proteomes" id="UP000247498">
    <property type="component" value="Unassembled WGS sequence"/>
</dbReference>
<feature type="compositionally biased region" description="Low complexity" evidence="4">
    <location>
        <begin position="809"/>
        <end position="819"/>
    </location>
</feature>
<proteinExistence type="inferred from homology"/>
<accession>A0A2V0P812</accession>
<dbReference type="InterPro" id="IPR013148">
    <property type="entry name" value="Glyco_hydro_32_N"/>
</dbReference>
<feature type="region of interest" description="Disordered" evidence="4">
    <location>
        <begin position="924"/>
        <end position="947"/>
    </location>
</feature>
<dbReference type="STRING" id="307507.A0A2V0P812"/>
<evidence type="ECO:0000256" key="3">
    <source>
        <dbReference type="ARBA" id="ARBA00023295"/>
    </source>
</evidence>
<feature type="region of interest" description="Disordered" evidence="4">
    <location>
        <begin position="387"/>
        <end position="442"/>
    </location>
</feature>